<dbReference type="InterPro" id="IPR034161">
    <property type="entry name" value="Pepsin-like_plant"/>
</dbReference>
<dbReference type="PROSITE" id="PS51257">
    <property type="entry name" value="PROKAR_LIPOPROTEIN"/>
    <property type="match status" value="1"/>
</dbReference>
<dbReference type="GO" id="GO:0004190">
    <property type="term" value="F:aspartic-type endopeptidase activity"/>
    <property type="evidence" value="ECO:0007669"/>
    <property type="project" value="UniProtKB-KW"/>
</dbReference>
<dbReference type="GO" id="GO:0006508">
    <property type="term" value="P:proteolysis"/>
    <property type="evidence" value="ECO:0007669"/>
    <property type="project" value="UniProtKB-KW"/>
</dbReference>
<dbReference type="CDD" id="cd05476">
    <property type="entry name" value="pepsin_A_like_plant"/>
    <property type="match status" value="1"/>
</dbReference>
<evidence type="ECO:0000313" key="8">
    <source>
        <dbReference type="Proteomes" id="UP001190926"/>
    </source>
</evidence>
<evidence type="ECO:0000256" key="3">
    <source>
        <dbReference type="ARBA" id="ARBA00022750"/>
    </source>
</evidence>
<dbReference type="InterPro" id="IPR032861">
    <property type="entry name" value="TAXi_N"/>
</dbReference>
<keyword evidence="8" id="KW-1185">Reference proteome</keyword>
<dbReference type="PANTHER" id="PTHR47967">
    <property type="entry name" value="OS07G0603500 PROTEIN-RELATED"/>
    <property type="match status" value="1"/>
</dbReference>
<name>A0AAD4JGQ3_PERFH</name>
<dbReference type="Pfam" id="PF14541">
    <property type="entry name" value="TAXi_C"/>
    <property type="match status" value="1"/>
</dbReference>
<evidence type="ECO:0000259" key="6">
    <source>
        <dbReference type="PROSITE" id="PS51767"/>
    </source>
</evidence>
<dbReference type="InterPro" id="IPR032799">
    <property type="entry name" value="TAXi_C"/>
</dbReference>
<keyword evidence="5" id="KW-0325">Glycoprotein</keyword>
<keyword evidence="3" id="KW-0064">Aspartyl protease</keyword>
<proteinExistence type="inferred from homology"/>
<evidence type="ECO:0000313" key="7">
    <source>
        <dbReference type="EMBL" id="KAH6833106.1"/>
    </source>
</evidence>
<accession>A0AAD4JGQ3</accession>
<evidence type="ECO:0000256" key="1">
    <source>
        <dbReference type="ARBA" id="ARBA00007447"/>
    </source>
</evidence>
<evidence type="ECO:0000256" key="4">
    <source>
        <dbReference type="ARBA" id="ARBA00022801"/>
    </source>
</evidence>
<organism evidence="7 8">
    <name type="scientific">Perilla frutescens var. hirtella</name>
    <name type="common">Perilla citriodora</name>
    <name type="synonym">Perilla setoyensis</name>
    <dbReference type="NCBI Taxonomy" id="608512"/>
    <lineage>
        <taxon>Eukaryota</taxon>
        <taxon>Viridiplantae</taxon>
        <taxon>Streptophyta</taxon>
        <taxon>Embryophyta</taxon>
        <taxon>Tracheophyta</taxon>
        <taxon>Spermatophyta</taxon>
        <taxon>Magnoliopsida</taxon>
        <taxon>eudicotyledons</taxon>
        <taxon>Gunneridae</taxon>
        <taxon>Pentapetalae</taxon>
        <taxon>asterids</taxon>
        <taxon>lamiids</taxon>
        <taxon>Lamiales</taxon>
        <taxon>Lamiaceae</taxon>
        <taxon>Nepetoideae</taxon>
        <taxon>Elsholtzieae</taxon>
        <taxon>Perilla</taxon>
    </lineage>
</organism>
<reference evidence="7 8" key="1">
    <citation type="journal article" date="2021" name="Nat. Commun.">
        <title>Incipient diploidization of the medicinal plant Perilla within 10,000 years.</title>
        <authorList>
            <person name="Zhang Y."/>
            <person name="Shen Q."/>
            <person name="Leng L."/>
            <person name="Zhang D."/>
            <person name="Chen S."/>
            <person name="Shi Y."/>
            <person name="Ning Z."/>
            <person name="Chen S."/>
        </authorList>
    </citation>
    <scope>NUCLEOTIDE SEQUENCE [LARGE SCALE GENOMIC DNA]</scope>
    <source>
        <strain evidence="8">cv. PC099</strain>
    </source>
</reference>
<dbReference type="Proteomes" id="UP001190926">
    <property type="component" value="Unassembled WGS sequence"/>
</dbReference>
<evidence type="ECO:0000256" key="2">
    <source>
        <dbReference type="ARBA" id="ARBA00022670"/>
    </source>
</evidence>
<dbReference type="AlphaFoldDB" id="A0AAD4JGQ3"/>
<dbReference type="PANTHER" id="PTHR47967:SF123">
    <property type="entry name" value="ASPARTIC PROTEINASE NEPENTHESIN-1-LIKE"/>
    <property type="match status" value="1"/>
</dbReference>
<gene>
    <name evidence="7" type="ORF">C2S53_002970</name>
</gene>
<comment type="similarity">
    <text evidence="1">Belongs to the peptidase A1 family.</text>
</comment>
<sequence length="452" mass="50580">MAKLLSLFLVYSLATSSCLLLNNIIFITNGLKIEMIHPNSQESSLLQADPSSYEERIRRLVSLSTRRKTSSSYIPRPLIDLQDFNYIVKIGIGTFKSKPPFKEYYLDMDTGSSFTWMQCEGCTTCFKQKPAPFPKNRSSSFQLVRDGANNPSTYKLGYKDGSKTSGIVAKETLHLNSNNGSGSGSSSSSVAGFVFGCGLVNNAEYGEYKNNRIAGVMGLGWGDFSFVTQIRESKGRFSYCLPVVNMFTKARPKTYLRLGDDIVQGRQKSSSTTLKKVDGVGSYYLGLQGISINTKRLNISSNAFAFEGRKGGCIIDSGTPYSRIIQPAYLKLKQGLEDHFSNHNNLKKVTAVSLGLDLCYERLKPEGFKNLPEITFHFEGGKGDMIIRPEGGFEVFKKSIKFFKFQEYFCLAMLPSRVKTIIGAHQQTNQRIVYDTLERKLMFRHQDCSQQS</sequence>
<dbReference type="Pfam" id="PF14543">
    <property type="entry name" value="TAXi_N"/>
    <property type="match status" value="1"/>
</dbReference>
<dbReference type="EMBL" id="SDAM02000059">
    <property type="protein sequence ID" value="KAH6833106.1"/>
    <property type="molecule type" value="Genomic_DNA"/>
</dbReference>
<keyword evidence="2" id="KW-0645">Protease</keyword>
<dbReference type="InterPro" id="IPR051708">
    <property type="entry name" value="Plant_Aspart_Prot_A1"/>
</dbReference>
<dbReference type="GO" id="GO:0005576">
    <property type="term" value="C:extracellular region"/>
    <property type="evidence" value="ECO:0007669"/>
    <property type="project" value="TreeGrafter"/>
</dbReference>
<evidence type="ECO:0000256" key="5">
    <source>
        <dbReference type="ARBA" id="ARBA00023180"/>
    </source>
</evidence>
<dbReference type="InterPro" id="IPR033121">
    <property type="entry name" value="PEPTIDASE_A1"/>
</dbReference>
<dbReference type="Gene3D" id="2.40.70.10">
    <property type="entry name" value="Acid Proteases"/>
    <property type="match status" value="2"/>
</dbReference>
<dbReference type="InterPro" id="IPR021109">
    <property type="entry name" value="Peptidase_aspartic_dom_sf"/>
</dbReference>
<dbReference type="SUPFAM" id="SSF50630">
    <property type="entry name" value="Acid proteases"/>
    <property type="match status" value="1"/>
</dbReference>
<keyword evidence="4" id="KW-0378">Hydrolase</keyword>
<dbReference type="PROSITE" id="PS51767">
    <property type="entry name" value="PEPTIDASE_A1"/>
    <property type="match status" value="1"/>
</dbReference>
<comment type="caution">
    <text evidence="7">The sequence shown here is derived from an EMBL/GenBank/DDBJ whole genome shotgun (WGS) entry which is preliminary data.</text>
</comment>
<feature type="domain" description="Peptidase A1" evidence="6">
    <location>
        <begin position="86"/>
        <end position="444"/>
    </location>
</feature>
<protein>
    <recommendedName>
        <fullName evidence="6">Peptidase A1 domain-containing protein</fullName>
    </recommendedName>
</protein>